<reference evidence="1" key="1">
    <citation type="submission" date="2020-03" db="EMBL/GenBank/DDBJ databases">
        <authorList>
            <person name="Kislichkina A."/>
            <person name="Dentovskaya S."/>
            <person name="Shaikhutdinov R."/>
            <person name="Ivanov S."/>
            <person name="Sizova A."/>
            <person name="Solomentsev V."/>
            <person name="Bogun A."/>
        </authorList>
    </citation>
    <scope>NUCLEOTIDE SEQUENCE</scope>
    <source>
        <strain evidence="1">SCPM-O-B-8025</strain>
    </source>
</reference>
<dbReference type="Proteomes" id="UP000698240">
    <property type="component" value="Unassembled WGS sequence"/>
</dbReference>
<organism evidence="1 2">
    <name type="scientific">Yersinia massiliensis</name>
    <dbReference type="NCBI Taxonomy" id="419257"/>
    <lineage>
        <taxon>Bacteria</taxon>
        <taxon>Pseudomonadati</taxon>
        <taxon>Pseudomonadota</taxon>
        <taxon>Gammaproteobacteria</taxon>
        <taxon>Enterobacterales</taxon>
        <taxon>Yersiniaceae</taxon>
        <taxon>Yersinia</taxon>
    </lineage>
</organism>
<dbReference type="RefSeq" id="WP_129111453.1">
    <property type="nucleotide sequence ID" value="NZ_CP110790.1"/>
</dbReference>
<dbReference type="EMBL" id="JAASAN010000002">
    <property type="protein sequence ID" value="NIL26242.1"/>
    <property type="molecule type" value="Genomic_DNA"/>
</dbReference>
<accession>A0AA91B6Y2</accession>
<sequence>MDNDDSCDISINLQLSERTIVSEIDQALHVSHVPETPLTKPIAPPVQLYLNGKLVNE</sequence>
<evidence type="ECO:0000313" key="1">
    <source>
        <dbReference type="EMBL" id="NIL26242.1"/>
    </source>
</evidence>
<protein>
    <submittedName>
        <fullName evidence="1">Uncharacterized protein</fullName>
    </submittedName>
</protein>
<dbReference type="AlphaFoldDB" id="A0AA91B6Y2"/>
<proteinExistence type="predicted"/>
<comment type="caution">
    <text evidence="1">The sequence shown here is derived from an EMBL/GenBank/DDBJ whole genome shotgun (WGS) entry which is preliminary data.</text>
</comment>
<name>A0AA91B6Y2_9GAMM</name>
<gene>
    <name evidence="1" type="ORF">HB980_06730</name>
</gene>
<evidence type="ECO:0000313" key="2">
    <source>
        <dbReference type="Proteomes" id="UP000698240"/>
    </source>
</evidence>